<sequence>MQGNDCKLIPVSSLRQLPNFLPNFVNGYYDMDALDGCRNYIVDICDSPSGRGAAINTGMGSLHFGTMSPSPSFLVYDGMVHEIWTTYLNTDNTNLQPGDSGSWVFDVEDSSDPAVIGQAIACSRGRAHVSLLKTEFEEIPIASKANRPDQRLEYLIRDALSVEVLSRFKNDIFALSLRDLVQETALHVDGHQAEHGVRNIAELLADCGTEILQLLNIAEKLPNLTMASWPRTVRSSSTKVALFSRLASIYHHYDNGLQREYNEKPLIAPTSGTGEVERMGTESIVIEPDTGNGEETSASAPIPSPNLWRTHVSLRPKDERPSILWLIPVPYIIIS</sequence>
<organism evidence="1 2">
    <name type="scientific">Podospora didyma</name>
    <dbReference type="NCBI Taxonomy" id="330526"/>
    <lineage>
        <taxon>Eukaryota</taxon>
        <taxon>Fungi</taxon>
        <taxon>Dikarya</taxon>
        <taxon>Ascomycota</taxon>
        <taxon>Pezizomycotina</taxon>
        <taxon>Sordariomycetes</taxon>
        <taxon>Sordariomycetidae</taxon>
        <taxon>Sordariales</taxon>
        <taxon>Podosporaceae</taxon>
        <taxon>Podospora</taxon>
    </lineage>
</organism>
<comment type="caution">
    <text evidence="1">The sequence shown here is derived from an EMBL/GenBank/DDBJ whole genome shotgun (WGS) entry which is preliminary data.</text>
</comment>
<proteinExistence type="predicted"/>
<dbReference type="Proteomes" id="UP001285441">
    <property type="component" value="Unassembled WGS sequence"/>
</dbReference>
<evidence type="ECO:0000313" key="2">
    <source>
        <dbReference type="Proteomes" id="UP001285441"/>
    </source>
</evidence>
<gene>
    <name evidence="1" type="ORF">B0H63DRAFT_186365</name>
</gene>
<keyword evidence="2" id="KW-1185">Reference proteome</keyword>
<accession>A0AAE0NQ90</accession>
<name>A0AAE0NQ90_9PEZI</name>
<dbReference type="EMBL" id="JAULSW010000004">
    <property type="protein sequence ID" value="KAK3385666.1"/>
    <property type="molecule type" value="Genomic_DNA"/>
</dbReference>
<reference evidence="1" key="1">
    <citation type="journal article" date="2023" name="Mol. Phylogenet. Evol.">
        <title>Genome-scale phylogeny and comparative genomics of the fungal order Sordariales.</title>
        <authorList>
            <person name="Hensen N."/>
            <person name="Bonometti L."/>
            <person name="Westerberg I."/>
            <person name="Brannstrom I.O."/>
            <person name="Guillou S."/>
            <person name="Cros-Aarteil S."/>
            <person name="Calhoun S."/>
            <person name="Haridas S."/>
            <person name="Kuo A."/>
            <person name="Mondo S."/>
            <person name="Pangilinan J."/>
            <person name="Riley R."/>
            <person name="LaButti K."/>
            <person name="Andreopoulos B."/>
            <person name="Lipzen A."/>
            <person name="Chen C."/>
            <person name="Yan M."/>
            <person name="Daum C."/>
            <person name="Ng V."/>
            <person name="Clum A."/>
            <person name="Steindorff A."/>
            <person name="Ohm R.A."/>
            <person name="Martin F."/>
            <person name="Silar P."/>
            <person name="Natvig D.O."/>
            <person name="Lalanne C."/>
            <person name="Gautier V."/>
            <person name="Ament-Velasquez S.L."/>
            <person name="Kruys A."/>
            <person name="Hutchinson M.I."/>
            <person name="Powell A.J."/>
            <person name="Barry K."/>
            <person name="Miller A.N."/>
            <person name="Grigoriev I.V."/>
            <person name="Debuchy R."/>
            <person name="Gladieux P."/>
            <person name="Hiltunen Thoren M."/>
            <person name="Johannesson H."/>
        </authorList>
    </citation>
    <scope>NUCLEOTIDE SEQUENCE</scope>
    <source>
        <strain evidence="1">CBS 232.78</strain>
    </source>
</reference>
<protein>
    <submittedName>
        <fullName evidence="1">Uncharacterized protein</fullName>
    </submittedName>
</protein>
<reference evidence="1" key="2">
    <citation type="submission" date="2023-06" db="EMBL/GenBank/DDBJ databases">
        <authorList>
            <consortium name="Lawrence Berkeley National Laboratory"/>
            <person name="Haridas S."/>
            <person name="Hensen N."/>
            <person name="Bonometti L."/>
            <person name="Westerberg I."/>
            <person name="Brannstrom I.O."/>
            <person name="Guillou S."/>
            <person name="Cros-Aarteil S."/>
            <person name="Calhoun S."/>
            <person name="Kuo A."/>
            <person name="Mondo S."/>
            <person name="Pangilinan J."/>
            <person name="Riley R."/>
            <person name="LaButti K."/>
            <person name="Andreopoulos B."/>
            <person name="Lipzen A."/>
            <person name="Chen C."/>
            <person name="Yanf M."/>
            <person name="Daum C."/>
            <person name="Ng V."/>
            <person name="Clum A."/>
            <person name="Steindorff A."/>
            <person name="Ohm R."/>
            <person name="Martin F."/>
            <person name="Silar P."/>
            <person name="Natvig D."/>
            <person name="Lalanne C."/>
            <person name="Gautier V."/>
            <person name="Ament-velasquez S.L."/>
            <person name="Kruys A."/>
            <person name="Hutchinson M.I."/>
            <person name="Powell A.J."/>
            <person name="Barry K."/>
            <person name="Miller A.N."/>
            <person name="Grigoriev I.V."/>
            <person name="Debuchy R."/>
            <person name="Gladieux P."/>
            <person name="Thoren M.H."/>
            <person name="Johannesson H."/>
        </authorList>
    </citation>
    <scope>NUCLEOTIDE SEQUENCE</scope>
    <source>
        <strain evidence="1">CBS 232.78</strain>
    </source>
</reference>
<dbReference type="AlphaFoldDB" id="A0AAE0NQ90"/>
<evidence type="ECO:0000313" key="1">
    <source>
        <dbReference type="EMBL" id="KAK3385666.1"/>
    </source>
</evidence>